<organism evidence="3 4">
    <name type="scientific">Maribacter hydrothermalis</name>
    <dbReference type="NCBI Taxonomy" id="1836467"/>
    <lineage>
        <taxon>Bacteria</taxon>
        <taxon>Pseudomonadati</taxon>
        <taxon>Bacteroidota</taxon>
        <taxon>Flavobacteriia</taxon>
        <taxon>Flavobacteriales</taxon>
        <taxon>Flavobacteriaceae</taxon>
        <taxon>Maribacter</taxon>
    </lineage>
</organism>
<dbReference type="EMBL" id="LZFP01000045">
    <property type="protein sequence ID" value="OBR36745.1"/>
    <property type="molecule type" value="Genomic_DNA"/>
</dbReference>
<sequence length="131" mass="14927">MGVIAKNKRKIILYYNSESSIGKQTLAYVTSSEKDILSVDISKTKVTGTQWAEIANGLNINISDLINTNHPDFVNIYGKEPIEMEEEDWLKILEKEPNVLAYPIIIKGNRYVQLKSPSNFLKYIDSFNENV</sequence>
<dbReference type="OrthoDB" id="1434620at2"/>
<evidence type="ECO:0000256" key="2">
    <source>
        <dbReference type="PROSITE-ProRule" id="PRU01282"/>
    </source>
</evidence>
<comment type="similarity">
    <text evidence="1 2">Belongs to the ArsC family.</text>
</comment>
<dbReference type="SUPFAM" id="SSF52833">
    <property type="entry name" value="Thioredoxin-like"/>
    <property type="match status" value="1"/>
</dbReference>
<dbReference type="AlphaFoldDB" id="A0A1B7Z205"/>
<dbReference type="RefSeq" id="WP_068486543.1">
    <property type="nucleotide sequence ID" value="NZ_CP018760.1"/>
</dbReference>
<protein>
    <recommendedName>
        <fullName evidence="5">Arsenate reductase, glutaredoxin family</fullName>
    </recommendedName>
</protein>
<reference evidence="4" key="1">
    <citation type="submission" date="2016-06" db="EMBL/GenBank/DDBJ databases">
        <authorList>
            <person name="Zhan P."/>
        </authorList>
    </citation>
    <scope>NUCLEOTIDE SEQUENCE [LARGE SCALE GENOMIC DNA]</scope>
    <source>
        <strain evidence="4">T28</strain>
    </source>
</reference>
<evidence type="ECO:0000313" key="4">
    <source>
        <dbReference type="Proteomes" id="UP000092164"/>
    </source>
</evidence>
<accession>A0A1B7Z205</accession>
<comment type="caution">
    <text evidence="3">The sequence shown here is derived from an EMBL/GenBank/DDBJ whole genome shotgun (WGS) entry which is preliminary data.</text>
</comment>
<dbReference type="Gene3D" id="3.40.30.10">
    <property type="entry name" value="Glutaredoxin"/>
    <property type="match status" value="1"/>
</dbReference>
<name>A0A1B7Z205_9FLAO</name>
<keyword evidence="4" id="KW-1185">Reference proteome</keyword>
<evidence type="ECO:0000256" key="1">
    <source>
        <dbReference type="ARBA" id="ARBA00007198"/>
    </source>
</evidence>
<dbReference type="STRING" id="1836467.BTR34_12855"/>
<gene>
    <name evidence="3" type="ORF">A9200_08745</name>
</gene>
<dbReference type="InterPro" id="IPR036249">
    <property type="entry name" value="Thioredoxin-like_sf"/>
</dbReference>
<evidence type="ECO:0008006" key="5">
    <source>
        <dbReference type="Google" id="ProtNLM"/>
    </source>
</evidence>
<dbReference type="KEGG" id="mart:BTR34_12855"/>
<dbReference type="Proteomes" id="UP000092164">
    <property type="component" value="Unassembled WGS sequence"/>
</dbReference>
<dbReference type="PROSITE" id="PS51353">
    <property type="entry name" value="ARSC"/>
    <property type="match status" value="1"/>
</dbReference>
<evidence type="ECO:0000313" key="3">
    <source>
        <dbReference type="EMBL" id="OBR36745.1"/>
    </source>
</evidence>
<dbReference type="InterPro" id="IPR006660">
    <property type="entry name" value="Arsenate_reductase-like"/>
</dbReference>
<proteinExistence type="inferred from homology"/>